<dbReference type="GeneID" id="63799955"/>
<keyword evidence="7" id="KW-0862">Zinc</keyword>
<evidence type="ECO:0000256" key="4">
    <source>
        <dbReference type="ARBA" id="ARBA00022679"/>
    </source>
</evidence>
<evidence type="ECO:0000256" key="10">
    <source>
        <dbReference type="SAM" id="MobiDB-lite"/>
    </source>
</evidence>
<feature type="region of interest" description="Disordered" evidence="10">
    <location>
        <begin position="120"/>
        <end position="148"/>
    </location>
</feature>
<keyword evidence="13" id="KW-1185">Reference proteome</keyword>
<sequence>MTDTSTLLVDKHVQYIQSLDKKQDSLEYWMSEHLRVSGIYWGLVALELMGRAPAFDKDAVVAYVLTCQNADGGFGGHTSHDSHLLYTMSAVQILAMYDALDQISADKVVQLRCWAAGQRDRGGERRQDGARRTPGSRSSRWQSSASSNAVDRIKVGPIVEYVSRSMNYDGGFGSGPGGESHAAQVFTSLACLAIAGRLDVVDRERTVKVAGRAPAEVWRAERPPAEARGRLLLVVGRCRRSRSWAGWTGSTRTGLPEFILSAQDPDNGGIADRPGDVADVYHTCFGIAGLSLIGFQGYGLEDVDPVYCMPVKVIERMGLRLHGGAACPSSGSNDAGSRSSDSARVINKKFRTEKARARGRKKRT</sequence>
<dbReference type="InterPro" id="IPR001330">
    <property type="entry name" value="Prenyltrans"/>
</dbReference>
<dbReference type="STRING" id="61395.A0A1Y1WDJ8"/>
<dbReference type="AlphaFoldDB" id="A0A1Y1WDJ8"/>
<keyword evidence="6" id="KW-0677">Repeat</keyword>
<keyword evidence="5" id="KW-0479">Metal-binding</keyword>
<evidence type="ECO:0000256" key="9">
    <source>
        <dbReference type="ARBA" id="ARBA00032766"/>
    </source>
</evidence>
<reference evidence="12 13" key="1">
    <citation type="submission" date="2016-07" db="EMBL/GenBank/DDBJ databases">
        <title>Pervasive Adenine N6-methylation of Active Genes in Fungi.</title>
        <authorList>
            <consortium name="DOE Joint Genome Institute"/>
            <person name="Mondo S.J."/>
            <person name="Dannebaum R.O."/>
            <person name="Kuo R.C."/>
            <person name="Labutti K."/>
            <person name="Haridas S."/>
            <person name="Kuo A."/>
            <person name="Salamov A."/>
            <person name="Ahrendt S.R."/>
            <person name="Lipzen A."/>
            <person name="Sullivan W."/>
            <person name="Andreopoulos W.B."/>
            <person name="Clum A."/>
            <person name="Lindquist E."/>
            <person name="Daum C."/>
            <person name="Ramamoorthy G.K."/>
            <person name="Gryganskyi A."/>
            <person name="Culley D."/>
            <person name="Magnuson J.K."/>
            <person name="James T.Y."/>
            <person name="O'Malley M.A."/>
            <person name="Stajich J.E."/>
            <person name="Spatafora J.W."/>
            <person name="Visel A."/>
            <person name="Grigoriev I.V."/>
        </authorList>
    </citation>
    <scope>NUCLEOTIDE SEQUENCE [LARGE SCALE GENOMIC DNA]</scope>
    <source>
        <strain evidence="12 13">ATCC 12442</strain>
    </source>
</reference>
<dbReference type="SUPFAM" id="SSF48239">
    <property type="entry name" value="Terpenoid cyclases/Protein prenyltransferases"/>
    <property type="match status" value="1"/>
</dbReference>
<dbReference type="Proteomes" id="UP000193922">
    <property type="component" value="Unassembled WGS sequence"/>
</dbReference>
<dbReference type="PANTHER" id="PTHR11774">
    <property type="entry name" value="GERANYLGERANYL TRANSFERASE TYPE BETA SUBUNIT"/>
    <property type="match status" value="1"/>
</dbReference>
<comment type="cofactor">
    <cofactor evidence="1">
        <name>Zn(2+)</name>
        <dbReference type="ChEBI" id="CHEBI:29105"/>
    </cofactor>
</comment>
<feature type="compositionally biased region" description="Basic and acidic residues" evidence="10">
    <location>
        <begin position="120"/>
        <end position="131"/>
    </location>
</feature>
<dbReference type="GO" id="GO:0005968">
    <property type="term" value="C:Rab-protein geranylgeranyltransferase complex"/>
    <property type="evidence" value="ECO:0007669"/>
    <property type="project" value="TreeGrafter"/>
</dbReference>
<proteinExistence type="inferred from homology"/>
<evidence type="ECO:0000256" key="2">
    <source>
        <dbReference type="ARBA" id="ARBA00010497"/>
    </source>
</evidence>
<evidence type="ECO:0000256" key="3">
    <source>
        <dbReference type="ARBA" id="ARBA00022602"/>
    </source>
</evidence>
<keyword evidence="4 12" id="KW-0808">Transferase</keyword>
<evidence type="ECO:0000259" key="11">
    <source>
        <dbReference type="Pfam" id="PF00432"/>
    </source>
</evidence>
<feature type="region of interest" description="Disordered" evidence="10">
    <location>
        <begin position="326"/>
        <end position="364"/>
    </location>
</feature>
<evidence type="ECO:0000256" key="1">
    <source>
        <dbReference type="ARBA" id="ARBA00001947"/>
    </source>
</evidence>
<comment type="similarity">
    <text evidence="2">Belongs to the protein prenyltransferase subunit beta family.</text>
</comment>
<dbReference type="RefSeq" id="XP_040745116.1">
    <property type="nucleotide sequence ID" value="XM_040883307.1"/>
</dbReference>
<keyword evidence="3" id="KW-0637">Prenyltransferase</keyword>
<comment type="caution">
    <text evidence="12">The sequence shown here is derived from an EMBL/GenBank/DDBJ whole genome shotgun (WGS) entry which is preliminary data.</text>
</comment>
<dbReference type="OrthoDB" id="5428259at2759"/>
<dbReference type="Pfam" id="PF00432">
    <property type="entry name" value="Prenyltrans"/>
    <property type="match status" value="2"/>
</dbReference>
<feature type="compositionally biased region" description="Low complexity" evidence="10">
    <location>
        <begin position="136"/>
        <end position="147"/>
    </location>
</feature>
<feature type="compositionally biased region" description="Low complexity" evidence="10">
    <location>
        <begin position="329"/>
        <end position="344"/>
    </location>
</feature>
<evidence type="ECO:0000256" key="8">
    <source>
        <dbReference type="ARBA" id="ARBA00030816"/>
    </source>
</evidence>
<organism evidence="12 13">
    <name type="scientific">Linderina pennispora</name>
    <dbReference type="NCBI Taxonomy" id="61395"/>
    <lineage>
        <taxon>Eukaryota</taxon>
        <taxon>Fungi</taxon>
        <taxon>Fungi incertae sedis</taxon>
        <taxon>Zoopagomycota</taxon>
        <taxon>Kickxellomycotina</taxon>
        <taxon>Kickxellomycetes</taxon>
        <taxon>Kickxellales</taxon>
        <taxon>Kickxellaceae</taxon>
        <taxon>Linderina</taxon>
    </lineage>
</organism>
<feature type="domain" description="Prenyltransferase alpha-alpha toroid" evidence="11">
    <location>
        <begin position="7"/>
        <end position="208"/>
    </location>
</feature>
<evidence type="ECO:0000313" key="13">
    <source>
        <dbReference type="Proteomes" id="UP000193922"/>
    </source>
</evidence>
<name>A0A1Y1WDJ8_9FUNG</name>
<accession>A0A1Y1WDJ8</accession>
<evidence type="ECO:0000256" key="7">
    <source>
        <dbReference type="ARBA" id="ARBA00022833"/>
    </source>
</evidence>
<evidence type="ECO:0000256" key="5">
    <source>
        <dbReference type="ARBA" id="ARBA00022723"/>
    </source>
</evidence>
<dbReference type="GO" id="GO:0046872">
    <property type="term" value="F:metal ion binding"/>
    <property type="evidence" value="ECO:0007669"/>
    <property type="project" value="UniProtKB-KW"/>
</dbReference>
<dbReference type="InterPro" id="IPR008930">
    <property type="entry name" value="Terpenoid_cyclase/PrenylTrfase"/>
</dbReference>
<feature type="domain" description="Prenyltransferase alpha-alpha toroid" evidence="11">
    <location>
        <begin position="253"/>
        <end position="309"/>
    </location>
</feature>
<evidence type="ECO:0000313" key="12">
    <source>
        <dbReference type="EMBL" id="ORX71601.1"/>
    </source>
</evidence>
<dbReference type="PANTHER" id="PTHR11774:SF11">
    <property type="entry name" value="GERANYLGERANYL TRANSFERASE TYPE-2 SUBUNIT BETA"/>
    <property type="match status" value="1"/>
</dbReference>
<evidence type="ECO:0000256" key="6">
    <source>
        <dbReference type="ARBA" id="ARBA00022737"/>
    </source>
</evidence>
<dbReference type="GO" id="GO:0004663">
    <property type="term" value="F:Rab geranylgeranyltransferase activity"/>
    <property type="evidence" value="ECO:0007669"/>
    <property type="project" value="TreeGrafter"/>
</dbReference>
<protein>
    <recommendedName>
        <fullName evidence="8">Geranylgeranyl transferase type II subunit beta</fullName>
    </recommendedName>
    <alternativeName>
        <fullName evidence="9">Type II protein geranyl-geranyltransferase subunit beta</fullName>
    </alternativeName>
</protein>
<dbReference type="Gene3D" id="1.50.10.20">
    <property type="match status" value="1"/>
</dbReference>
<dbReference type="InterPro" id="IPR045089">
    <property type="entry name" value="PGGT1B-like"/>
</dbReference>
<gene>
    <name evidence="12" type="ORF">DL89DRAFT_129452</name>
</gene>
<dbReference type="EMBL" id="MCFD01000004">
    <property type="protein sequence ID" value="ORX71601.1"/>
    <property type="molecule type" value="Genomic_DNA"/>
</dbReference>